<feature type="transmembrane region" description="Helical" evidence="11">
    <location>
        <begin position="1002"/>
        <end position="1021"/>
    </location>
</feature>
<feature type="domain" description="Chitin-binding type-2" evidence="12">
    <location>
        <begin position="259"/>
        <end position="318"/>
    </location>
</feature>
<comment type="similarity">
    <text evidence="2">Belongs to the cystinosin family.</text>
</comment>
<proteinExistence type="inferred from homology"/>
<dbReference type="InterPro" id="IPR006603">
    <property type="entry name" value="PQ-loop_rpt"/>
</dbReference>
<evidence type="ECO:0000313" key="13">
    <source>
        <dbReference type="EMBL" id="KRY67588.1"/>
    </source>
</evidence>
<dbReference type="InterPro" id="IPR002557">
    <property type="entry name" value="Chitin-bd_dom"/>
</dbReference>
<evidence type="ECO:0000256" key="9">
    <source>
        <dbReference type="ARBA" id="ARBA00048473"/>
    </source>
</evidence>
<dbReference type="PROSITE" id="PS50940">
    <property type="entry name" value="CHIT_BIND_II"/>
    <property type="match status" value="8"/>
</dbReference>
<dbReference type="FunFam" id="1.20.1280.290:FF:000018">
    <property type="entry name" value="Cystinosin homolog"/>
    <property type="match status" value="1"/>
</dbReference>
<feature type="domain" description="Chitin-binding type-2" evidence="12">
    <location>
        <begin position="339"/>
        <end position="398"/>
    </location>
</feature>
<dbReference type="InterPro" id="IPR005282">
    <property type="entry name" value="LC_transporter"/>
</dbReference>
<keyword evidence="3" id="KW-0813">Transport</keyword>
<keyword evidence="7 11" id="KW-0472">Membrane</keyword>
<evidence type="ECO:0000256" key="4">
    <source>
        <dbReference type="ARBA" id="ARBA00022692"/>
    </source>
</evidence>
<evidence type="ECO:0000256" key="11">
    <source>
        <dbReference type="SAM" id="Phobius"/>
    </source>
</evidence>
<keyword evidence="8" id="KW-0458">Lysosome</keyword>
<dbReference type="GO" id="GO:0005765">
    <property type="term" value="C:lysosomal membrane"/>
    <property type="evidence" value="ECO:0007669"/>
    <property type="project" value="UniProtKB-SubCell"/>
</dbReference>
<gene>
    <name evidence="13" type="ORF">T4A_12707</name>
</gene>
<feature type="transmembrane region" description="Helical" evidence="11">
    <location>
        <begin position="1067"/>
        <end position="1086"/>
    </location>
</feature>
<keyword evidence="4 11" id="KW-0812">Transmembrane</keyword>
<dbReference type="EMBL" id="JYDR01000132">
    <property type="protein sequence ID" value="KRY67588.1"/>
    <property type="molecule type" value="Genomic_DNA"/>
</dbReference>
<accession>A0A0V1E1I0</accession>
<dbReference type="SUPFAM" id="SSF57625">
    <property type="entry name" value="Invertebrate chitin-binding proteins"/>
    <property type="match status" value="8"/>
</dbReference>
<name>A0A0V1E1I0_TRIPS</name>
<evidence type="ECO:0000256" key="5">
    <source>
        <dbReference type="ARBA" id="ARBA00022737"/>
    </source>
</evidence>
<evidence type="ECO:0000259" key="12">
    <source>
        <dbReference type="PROSITE" id="PS50940"/>
    </source>
</evidence>
<organism evidence="13 14">
    <name type="scientific">Trichinella pseudospiralis</name>
    <name type="common">Parasitic roundworm</name>
    <dbReference type="NCBI Taxonomy" id="6337"/>
    <lineage>
        <taxon>Eukaryota</taxon>
        <taxon>Metazoa</taxon>
        <taxon>Ecdysozoa</taxon>
        <taxon>Nematoda</taxon>
        <taxon>Enoplea</taxon>
        <taxon>Dorylaimia</taxon>
        <taxon>Trichinellida</taxon>
        <taxon>Trichinellidae</taxon>
        <taxon>Trichinella</taxon>
    </lineage>
</organism>
<dbReference type="GO" id="GO:0008061">
    <property type="term" value="F:chitin binding"/>
    <property type="evidence" value="ECO:0007669"/>
    <property type="project" value="InterPro"/>
</dbReference>
<keyword evidence="6 11" id="KW-1133">Transmembrane helix</keyword>
<evidence type="ECO:0000256" key="7">
    <source>
        <dbReference type="ARBA" id="ARBA00023136"/>
    </source>
</evidence>
<reference evidence="13 14" key="1">
    <citation type="submission" date="2015-01" db="EMBL/GenBank/DDBJ databases">
        <title>Evolution of Trichinella species and genotypes.</title>
        <authorList>
            <person name="Korhonen P.K."/>
            <person name="Edoardo P."/>
            <person name="Giuseppe L.R."/>
            <person name="Gasser R.B."/>
        </authorList>
    </citation>
    <scope>NUCLEOTIDE SEQUENCE [LARGE SCALE GENOMIC DNA]</scope>
    <source>
        <strain evidence="13">ISS13</strain>
    </source>
</reference>
<evidence type="ECO:0000256" key="6">
    <source>
        <dbReference type="ARBA" id="ARBA00022989"/>
    </source>
</evidence>
<feature type="domain" description="Chitin-binding type-2" evidence="12">
    <location>
        <begin position="30"/>
        <end position="87"/>
    </location>
</feature>
<feature type="transmembrane region" description="Helical" evidence="11">
    <location>
        <begin position="927"/>
        <end position="947"/>
    </location>
</feature>
<sequence>MWLLVLLLSTYCKAQNVDFRENITNVRTVDDRCLQLPDGNHAIQACSHTYLACSSGRSFVYSCPETQVYEPKSNRCMAAGHIPECGGVAPTTTSIPVLETDAPVYPVECKGFPPGDRPLKPQSCSTQYYSCLADGRGVVRKCPSNLYFDPKELTCNYFNFIVACVGSSPEITYKFETETWPTLPPVDFDCYSKEDGFYDDARNPCSSVFRRRNPVLSSTTRNVRLYWQTSNHNHAQTVQNDAKQARFSLLKKINFAELPIECETLKDGLYSDPNNHCSGIFYSCTAGTGTFLSCPERLYFDIETTQCLRFDDVFACSGKRKTTTPSTSSTTTPKRKPVAFDCSTLPDGLYPTLHSACSNYYYVCSGSVALELQCPTGLFYDPDQQFCTTYGTIFACTGVVVSTETITSTSIPPTTPRTCIFASAEPLFNCADKQSGIYKDPSNRCSPVYFQCSNGHTYQYHCPENLFFSPESELCDRFEEIYECTGVKKTTTPTIKTTTVKPEVVPFDCRSLPNGDYPDQRHRCSKEFFSCSSGVATRRRCPSTTFFDPELLQCFGYDNVPACSNKPRTTTVPTTTTHHIASRKNFFDCTGKPSTNYPIGVCEQAFVSCIDEVSVLIECPAGLKYDEEMDECNHAYYIPDCGGRRITTSLPQIANSTTNFGKIYYEVAHFNCTHLVDGRYADVRNPCPSNIFYVCSGARALLMMCPYGLFYDPKLKLCNYRRKIKCTQVVIRKFSITHYMVTHVLSTLVKYFEIMRMLTFLVIFTLIYWNLSSGEVEEDAPCLHLKFQPNVINVPLGSESFFTVQLSQPSEKVYNVSFEQQDPKSITLNKTAFQIPAKSQEIYSIGFTANALKASVAVRENRTTEQCISLDSLKESMILITVFRLEQLNVLLDVLGWIYFAAWTISFWPQIFLNFKRKSVVGLNFDFLALNITGFLFYASYNCSLYFSPVVQTEYLEQYPNSVNPVLIQDVAFALHAFFATVLTIGQCFFYERGSQKLSKLCLILLIAFWSSTLITLLLAAVRVITWLWFVSVLSYVKLAISILKYIPQAVLNYRRKNTEGFSIGSIFLDFTGGVGSMFQMIVFAYNTDEWSQLFGDFTKFGLGLFSICFDIVFFIQRYALYRNYQKMDMSEESEDSQSVFRSSCSLERRLSSLRDSTLRFGQAMLHEYRTNHFVYDCLISE</sequence>
<dbReference type="PANTHER" id="PTHR13131:SF5">
    <property type="entry name" value="CYSTINOSIN"/>
    <property type="match status" value="1"/>
</dbReference>
<comment type="catalytic activity">
    <reaction evidence="9">
        <text>L-cystine(out) + H(+)(out) = L-cystine(in) + H(+)(in)</text>
        <dbReference type="Rhea" id="RHEA:66172"/>
        <dbReference type="ChEBI" id="CHEBI:15378"/>
        <dbReference type="ChEBI" id="CHEBI:35491"/>
    </reaction>
    <physiologicalReaction direction="left-to-right" evidence="9">
        <dbReference type="Rhea" id="RHEA:66173"/>
    </physiologicalReaction>
</comment>
<feature type="domain" description="Chitin-binding type-2" evidence="12">
    <location>
        <begin position="586"/>
        <end position="643"/>
    </location>
</feature>
<feature type="transmembrane region" description="Helical" evidence="11">
    <location>
        <begin position="1098"/>
        <end position="1121"/>
    </location>
</feature>
<evidence type="ECO:0000313" key="14">
    <source>
        <dbReference type="Proteomes" id="UP000054632"/>
    </source>
</evidence>
<evidence type="ECO:0000256" key="3">
    <source>
        <dbReference type="ARBA" id="ARBA00022448"/>
    </source>
</evidence>
<dbReference type="NCBIfam" id="TIGR00951">
    <property type="entry name" value="2A43"/>
    <property type="match status" value="1"/>
</dbReference>
<evidence type="ECO:0000256" key="8">
    <source>
        <dbReference type="ARBA" id="ARBA00023228"/>
    </source>
</evidence>
<feature type="domain" description="Chitin-binding type-2" evidence="12">
    <location>
        <begin position="506"/>
        <end position="565"/>
    </location>
</feature>
<evidence type="ECO:0000256" key="2">
    <source>
        <dbReference type="ARBA" id="ARBA00006855"/>
    </source>
</evidence>
<protein>
    <recommendedName>
        <fullName evidence="10">Cystinosin homolog</fullName>
    </recommendedName>
</protein>
<comment type="subcellular location">
    <subcellularLocation>
        <location evidence="1">Lysosome membrane</location>
        <topology evidence="1">Multi-pass membrane protein</topology>
    </subcellularLocation>
</comment>
<feature type="transmembrane region" description="Helical" evidence="11">
    <location>
        <begin position="894"/>
        <end position="915"/>
    </location>
</feature>
<dbReference type="PANTHER" id="PTHR13131">
    <property type="entry name" value="CYSTINOSIN"/>
    <property type="match status" value="1"/>
</dbReference>
<feature type="transmembrane region" description="Helical" evidence="11">
    <location>
        <begin position="967"/>
        <end position="990"/>
    </location>
</feature>
<feature type="domain" description="Chitin-binding type-2" evidence="12">
    <location>
        <begin position="106"/>
        <end position="166"/>
    </location>
</feature>
<feature type="domain" description="Chitin-binding type-2" evidence="12">
    <location>
        <begin position="427"/>
        <end position="486"/>
    </location>
</feature>
<evidence type="ECO:0000256" key="1">
    <source>
        <dbReference type="ARBA" id="ARBA00004155"/>
    </source>
</evidence>
<keyword evidence="5" id="KW-0677">Repeat</keyword>
<dbReference type="Pfam" id="PF04193">
    <property type="entry name" value="PQ-loop"/>
    <property type="match status" value="2"/>
</dbReference>
<dbReference type="SMART" id="SM00494">
    <property type="entry name" value="ChtBD2"/>
    <property type="match status" value="8"/>
</dbReference>
<feature type="domain" description="Chitin-binding type-2" evidence="12">
    <location>
        <begin position="669"/>
        <end position="728"/>
    </location>
</feature>
<dbReference type="Pfam" id="PF01607">
    <property type="entry name" value="CBM_14"/>
    <property type="match status" value="8"/>
</dbReference>
<evidence type="ECO:0000256" key="10">
    <source>
        <dbReference type="ARBA" id="ARBA00074957"/>
    </source>
</evidence>
<dbReference type="GO" id="GO:0005576">
    <property type="term" value="C:extracellular region"/>
    <property type="evidence" value="ECO:0007669"/>
    <property type="project" value="InterPro"/>
</dbReference>
<dbReference type="InterPro" id="IPR036508">
    <property type="entry name" value="Chitin-bd_dom_sf"/>
</dbReference>
<feature type="transmembrane region" description="Helical" evidence="11">
    <location>
        <begin position="1027"/>
        <end position="1047"/>
    </location>
</feature>
<dbReference type="Gene3D" id="2.170.140.10">
    <property type="entry name" value="Chitin binding domain"/>
    <property type="match status" value="6"/>
</dbReference>
<dbReference type="GO" id="GO:0015184">
    <property type="term" value="F:L-cystine transmembrane transporter activity"/>
    <property type="evidence" value="ECO:0007669"/>
    <property type="project" value="TreeGrafter"/>
</dbReference>
<dbReference type="AlphaFoldDB" id="A0A0V1E1I0"/>
<dbReference type="SMART" id="SM00679">
    <property type="entry name" value="CTNS"/>
    <property type="match status" value="2"/>
</dbReference>
<comment type="caution">
    <text evidence="13">The sequence shown here is derived from an EMBL/GenBank/DDBJ whole genome shotgun (WGS) entry which is preliminary data.</text>
</comment>
<dbReference type="Proteomes" id="UP000054632">
    <property type="component" value="Unassembled WGS sequence"/>
</dbReference>
<dbReference type="Gene3D" id="1.20.1280.290">
    <property type="match status" value="2"/>
</dbReference>